<feature type="domain" description="Chorismatase FkbO/Hyg5-like N-terminal" evidence="1">
    <location>
        <begin position="58"/>
        <end position="180"/>
    </location>
</feature>
<comment type="caution">
    <text evidence="2">The sequence shown here is derived from an EMBL/GenBank/DDBJ whole genome shotgun (WGS) entry which is preliminary data.</text>
</comment>
<dbReference type="Proteomes" id="UP000885750">
    <property type="component" value="Unassembled WGS sequence"/>
</dbReference>
<evidence type="ECO:0000259" key="1">
    <source>
        <dbReference type="Pfam" id="PF21168"/>
    </source>
</evidence>
<name>A0A7V2T222_LEUMU</name>
<accession>A0A7V2T222</accession>
<proteinExistence type="predicted"/>
<dbReference type="AlphaFoldDB" id="A0A7V2T222"/>
<dbReference type="EMBL" id="DRMS01000487">
    <property type="protein sequence ID" value="HFC93702.1"/>
    <property type="molecule type" value="Genomic_DNA"/>
</dbReference>
<protein>
    <recommendedName>
        <fullName evidence="1">Chorismatase FkbO/Hyg5-like N-terminal domain-containing protein</fullName>
    </recommendedName>
</protein>
<sequence length="301" mass="34004">MSVPFSIQFLPVENLSALAADENVLAAIRFASIASMEDTDKPLFSVGLPNLALSNIAEVWYSDTPVSTATTDGIQLAWNDDILFGHLLFDEAQHENTALATQYAYELILKTSQEHSYPHLLRIWNYLDSINKDEQGLLHYQDFCLGRQQILDNEGHWDYVPPASTAIGTSCGGLQIYFLAAKKPGVELKNPRQSSDFLYPRLYGPVRPTFSRALVKKWKDTTHLYISSTSSIVGYEKQHIGQVQLQVDEVLNNIETLIKHAVEKKNSPINSLTDLSYLKVYLCDLFMLSVTEELLIRRYGR</sequence>
<gene>
    <name evidence="2" type="ORF">ENJ51_12925</name>
</gene>
<reference evidence="2" key="1">
    <citation type="journal article" date="2020" name="mSystems">
        <title>Genome- and Community-Level Interaction Insights into Carbon Utilization and Element Cycling Functions of Hydrothermarchaeota in Hydrothermal Sediment.</title>
        <authorList>
            <person name="Zhou Z."/>
            <person name="Liu Y."/>
            <person name="Xu W."/>
            <person name="Pan J."/>
            <person name="Luo Z.H."/>
            <person name="Li M."/>
        </authorList>
    </citation>
    <scope>NUCLEOTIDE SEQUENCE [LARGE SCALE GENOMIC DNA]</scope>
    <source>
        <strain evidence="2">HyVt-493</strain>
    </source>
</reference>
<feature type="non-terminal residue" evidence="2">
    <location>
        <position position="301"/>
    </location>
</feature>
<evidence type="ECO:0000313" key="2">
    <source>
        <dbReference type="EMBL" id="HFC93702.1"/>
    </source>
</evidence>
<dbReference type="InterPro" id="IPR049368">
    <property type="entry name" value="FkbO_Hyg5-like_N"/>
</dbReference>
<organism evidence="2">
    <name type="scientific">Leucothrix mucor</name>
    <dbReference type="NCBI Taxonomy" id="45248"/>
    <lineage>
        <taxon>Bacteria</taxon>
        <taxon>Pseudomonadati</taxon>
        <taxon>Pseudomonadota</taxon>
        <taxon>Gammaproteobacteria</taxon>
        <taxon>Thiotrichales</taxon>
        <taxon>Thiotrichaceae</taxon>
        <taxon>Leucothrix</taxon>
    </lineage>
</organism>
<dbReference type="Pfam" id="PF21168">
    <property type="entry name" value="FkbO_Hyg5-like_N"/>
    <property type="match status" value="1"/>
</dbReference>